<name>A0ACC0QLK6_9HYPO</name>
<sequence length="156" mass="16924">MASAPLPSITITAPNGEQKAVAVFCLPAGEEELVPAWELFPLEEPTPSPAAAPATAPAPAAAAADPPLLSDSDIDEMSLDELDYKENRCRFCDEDFSSYKTLRVHIGVAGSKRVSCPELKAIIAQAQAKEEEEEDEEDEEDEEIMPARKKRKVAKK</sequence>
<dbReference type="EMBL" id="CM046512">
    <property type="protein sequence ID" value="KAI8655196.1"/>
    <property type="molecule type" value="Genomic_DNA"/>
</dbReference>
<evidence type="ECO:0000313" key="2">
    <source>
        <dbReference type="Proteomes" id="UP001065298"/>
    </source>
</evidence>
<dbReference type="Proteomes" id="UP001065298">
    <property type="component" value="Chromosome 10"/>
</dbReference>
<protein>
    <submittedName>
        <fullName evidence="1">Uncharacterized protein</fullName>
    </submittedName>
</protein>
<gene>
    <name evidence="1" type="ORF">NCS57_01267800</name>
</gene>
<keyword evidence="2" id="KW-1185">Reference proteome</keyword>
<organism evidence="1 2">
    <name type="scientific">Fusarium keratoplasticum</name>
    <dbReference type="NCBI Taxonomy" id="1328300"/>
    <lineage>
        <taxon>Eukaryota</taxon>
        <taxon>Fungi</taxon>
        <taxon>Dikarya</taxon>
        <taxon>Ascomycota</taxon>
        <taxon>Pezizomycotina</taxon>
        <taxon>Sordariomycetes</taxon>
        <taxon>Hypocreomycetidae</taxon>
        <taxon>Hypocreales</taxon>
        <taxon>Nectriaceae</taxon>
        <taxon>Fusarium</taxon>
        <taxon>Fusarium solani species complex</taxon>
    </lineage>
</organism>
<reference evidence="1" key="1">
    <citation type="submission" date="2022-06" db="EMBL/GenBank/DDBJ databases">
        <title>Fusarium solani species complex genomes reveal bases of compartmentalisation and animal pathogenesis.</title>
        <authorList>
            <person name="Tsai I.J."/>
        </authorList>
    </citation>
    <scope>NUCLEOTIDE SEQUENCE</scope>
    <source>
        <strain evidence="1">Fu6.1</strain>
    </source>
</reference>
<proteinExistence type="predicted"/>
<comment type="caution">
    <text evidence="1">The sequence shown here is derived from an EMBL/GenBank/DDBJ whole genome shotgun (WGS) entry which is preliminary data.</text>
</comment>
<evidence type="ECO:0000313" key="1">
    <source>
        <dbReference type="EMBL" id="KAI8655196.1"/>
    </source>
</evidence>
<accession>A0ACC0QLK6</accession>